<sequence>MDHSWRPHLPPPPIQGRICPSCSISHFPFCPPPTPFPSNPSFRYPPPHPIQPLSRPPLPPHEAAYDPFIDHRGGPPMPPPHRSTVDGYEHHPRPSDVYGNMKPSYDSPGAFNVGVKRMRVDDSSGAFTNEKLTSLARFSTDNERRLQLINEFGGAAYELDKGRGSFDGEEYGKFDGFLGGKNSNSSYVDQGYGNMDRNQTFRDQERFERQQYPPREGSVQFGQLGYDKNLPERNGYKYGSPRADTHHNVEHNQQNYEGSRYSSKLGGGYLPRHGVSGMNKLYNEQTSHLPVDGHSYNHHYSQAYAMPNHVDSKSNHYGSPHDQRINSADRSGTSLYSAQGCKTYASQPPLPASPPPPLPMEPPLHERLVSYSPPRTSASLFPGSVGSSAPLSSYYPPLPEEKSMSRYQPNLHLSSCTTIEQVHMHRYTSSSIRSRGSEHPLLEVPSDKSKAIDAIHILKHPFRATRPDHLVVILRGLPGSGKSYLAKMLRDLEVENGGTAPRIHSMDEYFMTEVDKVEESEVLRSSGSVRGKKMVTKKVIEYCYEPEMEEAYRSSMLKAFKKTLDEGAFSFVIVDDRNLRVADFAQFWAFAKRSGYEVYLLEAAYKDPAGCAARNVHGFMQDDVQKMAGQWEEAPSMYLKLDVKSLLHGDALEEGGIQEVDMDMEDDDSFGVPSTLDEENIEKFTVPPQEDIPACCMSWICPKGDVKDDQDSDHEEDHRITEVKELAKSKWSSDLDEDNTRRNKDATRNINALSGLIQSYSKDGKFVRWGDQVTKRGFSIGAAKATNVSLIIGPGAGYNLKSNPLPDEEKLTSTRHSGEPKRQNIFQERLRAEHESFRAVFESFRTGSDKRRPRISGLNAEDE</sequence>
<dbReference type="Gene3D" id="3.40.50.300">
    <property type="entry name" value="P-loop containing nucleotide triphosphate hydrolases"/>
    <property type="match status" value="1"/>
</dbReference>
<feature type="compositionally biased region" description="Pro residues" evidence="1">
    <location>
        <begin position="40"/>
        <end position="60"/>
    </location>
</feature>
<dbReference type="InterPro" id="IPR027417">
    <property type="entry name" value="P-loop_NTPase"/>
</dbReference>
<proteinExistence type="predicted"/>
<evidence type="ECO:0000313" key="3">
    <source>
        <dbReference type="RefSeq" id="XP_015079268.1"/>
    </source>
</evidence>
<feature type="region of interest" description="Disordered" evidence="1">
    <location>
        <begin position="309"/>
        <end position="334"/>
    </location>
</feature>
<feature type="region of interest" description="Disordered" evidence="1">
    <location>
        <begin position="40"/>
        <end position="66"/>
    </location>
</feature>
<dbReference type="PANTHER" id="PTHR13413">
    <property type="entry name" value="YLP MOTIF CONTAINING PROTEIN NUCLEAR PROTEIN ZAP"/>
    <property type="match status" value="1"/>
</dbReference>
<feature type="compositionally biased region" description="Basic and acidic residues" evidence="1">
    <location>
        <begin position="310"/>
        <end position="324"/>
    </location>
</feature>
<name>A0ABM1H214_SOLPN</name>
<organism evidence="2 3">
    <name type="scientific">Solanum pennellii</name>
    <name type="common">Tomato</name>
    <name type="synonym">Lycopersicon pennellii</name>
    <dbReference type="NCBI Taxonomy" id="28526"/>
    <lineage>
        <taxon>Eukaryota</taxon>
        <taxon>Viridiplantae</taxon>
        <taxon>Streptophyta</taxon>
        <taxon>Embryophyta</taxon>
        <taxon>Tracheophyta</taxon>
        <taxon>Spermatophyta</taxon>
        <taxon>Magnoliopsida</taxon>
        <taxon>eudicotyledons</taxon>
        <taxon>Gunneridae</taxon>
        <taxon>Pentapetalae</taxon>
        <taxon>asterids</taxon>
        <taxon>lamiids</taxon>
        <taxon>Solanales</taxon>
        <taxon>Solanaceae</taxon>
        <taxon>Solanoideae</taxon>
        <taxon>Solaneae</taxon>
        <taxon>Solanum</taxon>
        <taxon>Solanum subgen. Lycopersicon</taxon>
    </lineage>
</organism>
<dbReference type="Proteomes" id="UP000694930">
    <property type="component" value="Chromosome 6"/>
</dbReference>
<evidence type="ECO:0000313" key="2">
    <source>
        <dbReference type="Proteomes" id="UP000694930"/>
    </source>
</evidence>
<dbReference type="PANTHER" id="PTHR13413:SF0">
    <property type="entry name" value="YLP MOTIF-CONTAINING PROTEIN 1"/>
    <property type="match status" value="1"/>
</dbReference>
<dbReference type="GeneID" id="107023181"/>
<evidence type="ECO:0000256" key="1">
    <source>
        <dbReference type="SAM" id="MobiDB-lite"/>
    </source>
</evidence>
<dbReference type="SUPFAM" id="SSF52540">
    <property type="entry name" value="P-loop containing nucleoside triphosphate hydrolases"/>
    <property type="match status" value="1"/>
</dbReference>
<keyword evidence="2" id="KW-1185">Reference proteome</keyword>
<dbReference type="RefSeq" id="XP_015079268.1">
    <property type="nucleotide sequence ID" value="XM_015223782.2"/>
</dbReference>
<dbReference type="InterPro" id="IPR026314">
    <property type="entry name" value="YLP_motif_con_p1"/>
</dbReference>
<reference evidence="3" key="2">
    <citation type="submission" date="2025-08" db="UniProtKB">
        <authorList>
            <consortium name="RefSeq"/>
        </authorList>
    </citation>
    <scope>IDENTIFICATION</scope>
</reference>
<feature type="compositionally biased region" description="Polar residues" evidence="1">
    <location>
        <begin position="325"/>
        <end position="334"/>
    </location>
</feature>
<feature type="region of interest" description="Disordered" evidence="1">
    <location>
        <begin position="802"/>
        <end position="823"/>
    </location>
</feature>
<gene>
    <name evidence="3" type="primary">LOC107023181</name>
</gene>
<reference evidence="2" key="1">
    <citation type="journal article" date="2014" name="Nat. Genet.">
        <title>The genome of the stress-tolerant wild tomato species Solanum pennellii.</title>
        <authorList>
            <person name="Bolger A."/>
            <person name="Scossa F."/>
            <person name="Bolger M.E."/>
            <person name="Lanz C."/>
            <person name="Maumus F."/>
            <person name="Tohge T."/>
            <person name="Quesneville H."/>
            <person name="Alseekh S."/>
            <person name="Sorensen I."/>
            <person name="Lichtenstein G."/>
            <person name="Fich E.A."/>
            <person name="Conte M."/>
            <person name="Keller H."/>
            <person name="Schneeberger K."/>
            <person name="Schwacke R."/>
            <person name="Ofner I."/>
            <person name="Vrebalov J."/>
            <person name="Xu Y."/>
            <person name="Osorio S."/>
            <person name="Aflitos S.A."/>
            <person name="Schijlen E."/>
            <person name="Jimenez-Gomez J.M."/>
            <person name="Ryngajllo M."/>
            <person name="Kimura S."/>
            <person name="Kumar R."/>
            <person name="Koenig D."/>
            <person name="Headland L.R."/>
            <person name="Maloof J.N."/>
            <person name="Sinha N."/>
            <person name="van Ham R.C."/>
            <person name="Lankhorst R.K."/>
            <person name="Mao L."/>
            <person name="Vogel A."/>
            <person name="Arsova B."/>
            <person name="Panstruga R."/>
            <person name="Fei Z."/>
            <person name="Rose J.K."/>
            <person name="Zamir D."/>
            <person name="Carrari F."/>
            <person name="Giovannoni J.J."/>
            <person name="Weigel D."/>
            <person name="Usadel B."/>
            <person name="Fernie A.R."/>
        </authorList>
    </citation>
    <scope>NUCLEOTIDE SEQUENCE [LARGE SCALE GENOMIC DNA]</scope>
    <source>
        <strain evidence="2">cv. LA0716</strain>
    </source>
</reference>
<feature type="compositionally biased region" description="Basic and acidic residues" evidence="1">
    <location>
        <begin position="807"/>
        <end position="823"/>
    </location>
</feature>
<protein>
    <submittedName>
        <fullName evidence="3">Uncharacterized protein LOC107023181 isoform X1</fullName>
    </submittedName>
</protein>
<accession>A0ABM1H214</accession>